<dbReference type="GO" id="GO:0003712">
    <property type="term" value="F:transcription coregulator activity"/>
    <property type="evidence" value="ECO:0007669"/>
    <property type="project" value="TreeGrafter"/>
</dbReference>
<dbReference type="PANTHER" id="PTHR13381:SF0">
    <property type="entry name" value="MEDIATOR OF RNA POLYMERASE II TRANSCRIPTION SUBUNIT 21"/>
    <property type="match status" value="1"/>
</dbReference>
<dbReference type="SUPFAM" id="SSF140718">
    <property type="entry name" value="Mediator hinge subcomplex-like"/>
    <property type="match status" value="1"/>
</dbReference>
<dbReference type="EMBL" id="JAWIZZ010000036">
    <property type="protein sequence ID" value="KAK5781405.1"/>
    <property type="molecule type" value="Genomic_DNA"/>
</dbReference>
<keyword evidence="4 8" id="KW-0805">Transcription regulation</keyword>
<proteinExistence type="inferred from homology"/>
<gene>
    <name evidence="11" type="ORF">RI543_001247</name>
</gene>
<evidence type="ECO:0000313" key="11">
    <source>
        <dbReference type="EMBL" id="KAK5781405.1"/>
    </source>
</evidence>
<feature type="region of interest" description="Disordered" evidence="10">
    <location>
        <begin position="142"/>
        <end position="186"/>
    </location>
</feature>
<dbReference type="AlphaFoldDB" id="A0AAN7WNM5"/>
<keyword evidence="5 8" id="KW-0010">Activator</keyword>
<evidence type="ECO:0000256" key="7">
    <source>
        <dbReference type="ARBA" id="ARBA00023242"/>
    </source>
</evidence>
<dbReference type="Pfam" id="PF11221">
    <property type="entry name" value="Med21"/>
    <property type="match status" value="1"/>
</dbReference>
<evidence type="ECO:0000256" key="6">
    <source>
        <dbReference type="ARBA" id="ARBA00023163"/>
    </source>
</evidence>
<feature type="coiled-coil region" evidence="9">
    <location>
        <begin position="94"/>
        <end position="121"/>
    </location>
</feature>
<organism evidence="11 12">
    <name type="scientific">Arxiozyma heterogenica</name>
    <dbReference type="NCBI Taxonomy" id="278026"/>
    <lineage>
        <taxon>Eukaryota</taxon>
        <taxon>Fungi</taxon>
        <taxon>Dikarya</taxon>
        <taxon>Ascomycota</taxon>
        <taxon>Saccharomycotina</taxon>
        <taxon>Saccharomycetes</taxon>
        <taxon>Saccharomycetales</taxon>
        <taxon>Saccharomycetaceae</taxon>
        <taxon>Arxiozyma</taxon>
    </lineage>
</organism>
<reference evidence="12" key="1">
    <citation type="submission" date="2023-07" db="EMBL/GenBank/DDBJ databases">
        <title>A draft genome of Kazachstania heterogenica Y-27499.</title>
        <authorList>
            <person name="Donic C."/>
            <person name="Kralova J.S."/>
            <person name="Fidel L."/>
            <person name="Ben-Dor S."/>
            <person name="Jung S."/>
        </authorList>
    </citation>
    <scope>NUCLEOTIDE SEQUENCE [LARGE SCALE GENOMIC DNA]</scope>
    <source>
        <strain evidence="12">Y27499</strain>
    </source>
</reference>
<protein>
    <recommendedName>
        <fullName evidence="3 8">Mediator of RNA polymerase II transcription subunit 21</fullName>
    </recommendedName>
</protein>
<name>A0AAN7WNM5_9SACH</name>
<comment type="caution">
    <text evidence="11">The sequence shown here is derived from an EMBL/GenBank/DDBJ whole genome shotgun (WGS) entry which is preliminary data.</text>
</comment>
<feature type="compositionally biased region" description="Polar residues" evidence="10">
    <location>
        <begin position="142"/>
        <end position="154"/>
    </location>
</feature>
<dbReference type="Gene3D" id="6.10.280.10">
    <property type="entry name" value="Mediator complex, subunit Med21"/>
    <property type="match status" value="1"/>
</dbReference>
<evidence type="ECO:0000256" key="3">
    <source>
        <dbReference type="ARBA" id="ARBA00019691"/>
    </source>
</evidence>
<comment type="subunit">
    <text evidence="8">Component of the Mediator complex.</text>
</comment>
<dbReference type="InterPro" id="IPR037212">
    <property type="entry name" value="Med7/Med21-like"/>
</dbReference>
<evidence type="ECO:0000256" key="4">
    <source>
        <dbReference type="ARBA" id="ARBA00023015"/>
    </source>
</evidence>
<dbReference type="Proteomes" id="UP001306508">
    <property type="component" value="Unassembled WGS sequence"/>
</dbReference>
<keyword evidence="12" id="KW-1185">Reference proteome</keyword>
<dbReference type="GO" id="GO:0016592">
    <property type="term" value="C:mediator complex"/>
    <property type="evidence" value="ECO:0007669"/>
    <property type="project" value="UniProtKB-UniRule"/>
</dbReference>
<keyword evidence="9" id="KW-0175">Coiled coil</keyword>
<comment type="function">
    <text evidence="8">Component of the Mediator complex, a coactivator involved in the regulated transcription of nearly all RNA polymerase II-dependent genes. Mediator functions as a bridge to convey information from gene-specific regulatory proteins to the basal RNA polymerase II transcription machinery. Mediator is recruited to promoters by direct interactions with regulatory proteins and serves as a scaffold for the assembly of a functional preinitiation complex with RNA polymerase II and the general transcription factors.</text>
</comment>
<evidence type="ECO:0000256" key="10">
    <source>
        <dbReference type="SAM" id="MobiDB-lite"/>
    </source>
</evidence>
<keyword evidence="6 8" id="KW-0804">Transcription</keyword>
<dbReference type="GO" id="GO:0006357">
    <property type="term" value="P:regulation of transcription by RNA polymerase II"/>
    <property type="evidence" value="ECO:0007669"/>
    <property type="project" value="TreeGrafter"/>
</dbReference>
<feature type="compositionally biased region" description="Basic and acidic residues" evidence="10">
    <location>
        <begin position="155"/>
        <end position="186"/>
    </location>
</feature>
<comment type="subcellular location">
    <subcellularLocation>
        <location evidence="1 8">Nucleus</location>
    </subcellularLocation>
</comment>
<evidence type="ECO:0000256" key="1">
    <source>
        <dbReference type="ARBA" id="ARBA00004123"/>
    </source>
</evidence>
<comment type="similarity">
    <text evidence="2 8">Belongs to the Mediator complex subunit 21 family.</text>
</comment>
<accession>A0AAN7WNM5</accession>
<evidence type="ECO:0000313" key="12">
    <source>
        <dbReference type="Proteomes" id="UP001306508"/>
    </source>
</evidence>
<evidence type="ECO:0000256" key="9">
    <source>
        <dbReference type="SAM" id="Coils"/>
    </source>
</evidence>
<keyword evidence="7 8" id="KW-0539">Nucleus</keyword>
<evidence type="ECO:0000256" key="5">
    <source>
        <dbReference type="ARBA" id="ARBA00023159"/>
    </source>
</evidence>
<evidence type="ECO:0000256" key="2">
    <source>
        <dbReference type="ARBA" id="ARBA00005770"/>
    </source>
</evidence>
<dbReference type="InterPro" id="IPR021384">
    <property type="entry name" value="Mediator_Med21"/>
</dbReference>
<dbReference type="PANTHER" id="PTHR13381">
    <property type="entry name" value="RNA POLYMERASE II HOLOENZYME COMPONENT SRB7"/>
    <property type="match status" value="1"/>
</dbReference>
<sequence length="186" mass="21032">MTDRLTQLQICLDQVMEQFCATLNYIDKNHDFEPANEFETKMTDKHATVAPSEEFTNTIDELSTDIILKTRQIIKLIDSLPGVDVSADEQLYKIDSLQKSLIEVEKKKIEAIRKKESLLNEVDGLITTFVSGLTEAAQSSGYGNNYDCNQGSVENKTEKTRIKPEPTHNEIKTEQELSKDSNEVSI</sequence>
<evidence type="ECO:0000256" key="8">
    <source>
        <dbReference type="RuleBase" id="RU366036"/>
    </source>
</evidence>